<evidence type="ECO:0000256" key="3">
    <source>
        <dbReference type="ARBA" id="ARBA00012804"/>
    </source>
</evidence>
<dbReference type="InterPro" id="IPR050703">
    <property type="entry name" value="Flavin_MAO"/>
</dbReference>
<feature type="domain" description="Amine oxidase" evidence="8">
    <location>
        <begin position="598"/>
        <end position="1067"/>
    </location>
</feature>
<dbReference type="STRING" id="3076.A0A2P6TDT5"/>
<dbReference type="SUPFAM" id="SSF51905">
    <property type="entry name" value="FAD/NAD(P)-binding domain"/>
    <property type="match status" value="2"/>
</dbReference>
<comment type="caution">
    <text evidence="9">The sequence shown here is derived from an EMBL/GenBank/DDBJ whole genome shotgun (WGS) entry which is preliminary data.</text>
</comment>
<name>A0A2P6TDT5_CHLSO</name>
<evidence type="ECO:0000256" key="1">
    <source>
        <dbReference type="ARBA" id="ARBA00001974"/>
    </source>
</evidence>
<evidence type="ECO:0000313" key="9">
    <source>
        <dbReference type="EMBL" id="PRW20792.1"/>
    </source>
</evidence>
<dbReference type="PANTHER" id="PTHR43563:SF1">
    <property type="entry name" value="AMINE OXIDASE [FLAVIN-CONTAINING] B"/>
    <property type="match status" value="1"/>
</dbReference>
<feature type="chain" id="PRO_5015107171" description="monoamine oxidase" evidence="7">
    <location>
        <begin position="19"/>
        <end position="1524"/>
    </location>
</feature>
<comment type="similarity">
    <text evidence="2">Belongs to the flavin monoamine oxidase family.</text>
</comment>
<dbReference type="SUPFAM" id="SSF54373">
    <property type="entry name" value="FAD-linked reductases, C-terminal domain"/>
    <property type="match status" value="2"/>
</dbReference>
<gene>
    <name evidence="9" type="ORF">C2E21_8646</name>
</gene>
<dbReference type="InterPro" id="IPR002937">
    <property type="entry name" value="Amino_oxidase"/>
</dbReference>
<accession>A0A2P6TDT5</accession>
<evidence type="ECO:0000313" key="10">
    <source>
        <dbReference type="Proteomes" id="UP000239899"/>
    </source>
</evidence>
<dbReference type="Pfam" id="PF01593">
    <property type="entry name" value="Amino_oxidase"/>
    <property type="match status" value="2"/>
</dbReference>
<dbReference type="EMBL" id="LHPG02000021">
    <property type="protein sequence ID" value="PRW20792.1"/>
    <property type="molecule type" value="Genomic_DNA"/>
</dbReference>
<dbReference type="InterPro" id="IPR036188">
    <property type="entry name" value="FAD/NAD-bd_sf"/>
</dbReference>
<proteinExistence type="inferred from homology"/>
<dbReference type="OrthoDB" id="547090at2759"/>
<dbReference type="Proteomes" id="UP000239899">
    <property type="component" value="Unassembled WGS sequence"/>
</dbReference>
<dbReference type="InterPro" id="IPR001613">
    <property type="entry name" value="Flavin_amine_oxidase"/>
</dbReference>
<evidence type="ECO:0000256" key="5">
    <source>
        <dbReference type="ARBA" id="ARBA00048448"/>
    </source>
</evidence>
<comment type="catalytic activity">
    <reaction evidence="5">
        <text>a secondary aliphatic amine + O2 + H2O = a primary amine + an aldehyde + H2O2</text>
        <dbReference type="Rhea" id="RHEA:26414"/>
        <dbReference type="ChEBI" id="CHEBI:15377"/>
        <dbReference type="ChEBI" id="CHEBI:15379"/>
        <dbReference type="ChEBI" id="CHEBI:16240"/>
        <dbReference type="ChEBI" id="CHEBI:17478"/>
        <dbReference type="ChEBI" id="CHEBI:58855"/>
        <dbReference type="ChEBI" id="CHEBI:65296"/>
        <dbReference type="EC" id="1.4.3.4"/>
    </reaction>
</comment>
<protein>
    <recommendedName>
        <fullName evidence="3">monoamine oxidase</fullName>
        <ecNumber evidence="3">1.4.3.4</ecNumber>
    </recommendedName>
</protein>
<dbReference type="EC" id="1.4.3.4" evidence="3"/>
<dbReference type="Gene3D" id="3.50.50.60">
    <property type="entry name" value="FAD/NAD(P)-binding domain"/>
    <property type="match status" value="2"/>
</dbReference>
<evidence type="ECO:0000256" key="6">
    <source>
        <dbReference type="PIRSR" id="PIRSR601613-1"/>
    </source>
</evidence>
<feature type="binding site" evidence="6">
    <location>
        <position position="1050"/>
    </location>
    <ligand>
        <name>FAD</name>
        <dbReference type="ChEBI" id="CHEBI:57692"/>
    </ligand>
</feature>
<evidence type="ECO:0000259" key="8">
    <source>
        <dbReference type="Pfam" id="PF01593"/>
    </source>
</evidence>
<organism evidence="9 10">
    <name type="scientific">Chlorella sorokiniana</name>
    <name type="common">Freshwater green alga</name>
    <dbReference type="NCBI Taxonomy" id="3076"/>
    <lineage>
        <taxon>Eukaryota</taxon>
        <taxon>Viridiplantae</taxon>
        <taxon>Chlorophyta</taxon>
        <taxon>core chlorophytes</taxon>
        <taxon>Trebouxiophyceae</taxon>
        <taxon>Chlorellales</taxon>
        <taxon>Chlorellaceae</taxon>
        <taxon>Chlorella clade</taxon>
        <taxon>Chlorella</taxon>
    </lineage>
</organism>
<reference evidence="9 10" key="1">
    <citation type="journal article" date="2018" name="Plant J.">
        <title>Genome sequences of Chlorella sorokiniana UTEX 1602 and Micractinium conductrix SAG 241.80: implications to maltose excretion by a green alga.</title>
        <authorList>
            <person name="Arriola M.B."/>
            <person name="Velmurugan N."/>
            <person name="Zhang Y."/>
            <person name="Plunkett M.H."/>
            <person name="Hondzo H."/>
            <person name="Barney B.M."/>
        </authorList>
    </citation>
    <scope>NUCLEOTIDE SEQUENCE [LARGE SCALE GENOMIC DNA]</scope>
    <source>
        <strain evidence="10">UTEX 1602</strain>
    </source>
</reference>
<dbReference type="GO" id="GO:0097621">
    <property type="term" value="F:monoamine oxidase activity"/>
    <property type="evidence" value="ECO:0007669"/>
    <property type="project" value="UniProtKB-EC"/>
</dbReference>
<evidence type="ECO:0000256" key="2">
    <source>
        <dbReference type="ARBA" id="ARBA00005995"/>
    </source>
</evidence>
<sequence>MRAPVLLALLALAGAAAAGRDLLAQDDPHGRDTQTFIKRTNYNADAVIIGGGFAGLTAARNLARKGHKVVVVEAQASLGGRSSRNYASTRTGQNVTCSPTNKNCPDGVWWYDRGGQWLGMDNSQDRLFAMAVEYGVKTYTAVQSAGQYRFIMGGGTFVGTGDYLDEEIPGGADKARMTQAQINGFAAYQKVSNDLYDIVDQVKNYLKNPWAYPRVEEFDAITFKQFVESKTQDVLGKQLLYWMYCEANGGYTPSSISVFEMARILANMLDGGGEEKLFFGAAGQFVDLMAKEIKNRGGIILTSNPVRHIAQDGYGLVAYTDYAQIVAKYSVVAMPPHLSGRITYDPPLPGRRAQLTQRFPMGTTVKCIGLFKTPFWRQRNGGALNGDNVVALAIQPGTIVNEMFDISPPYPDAPGILASFLYDEVALGLTEQGPAAMEKFVLQRWATMMNDDRILTQSVNFHYVNWPEEQWVGGAYNAFASPGTWKIWGKSMYAPFGRVHWAGTEYAFKWLGYYDGAIRTGEDAAAKISALLGAKRESRLRHRSTMRAPVLLALLALAGAAAAGRDLLAQDNPHGRDTQTFIKRTAVNVDVIVVGGGFAGLTTARNLARQGRKVAVVEAQESLGGRSQRNYATTRAGKNVTAGCPANLCPEGVWWYDRGGQWLGMTNSQDRLYAMSQEYGVKTYTIPQANGQYRFVMGGGAVLNDGGWFDSDVPTAAERRGMTKAQIDGIAGYQKAADALYEIVDQVKNYLKNPWTYPRVVELDSITFKQFVETQTQNQIGRQLMYWLYCDANGGYSPASISVFEMARILAGYLDGGSEEKLFFGGAGQFVELMAKEIKNRGGVILTSNPVRHIAQDANVVAVYTDTHVLTGKFVTVAMPPHLSGRITYDPPLPSRRAQLTQRFPMGTTVKCIALFNNPFWRQSNGGAQSGDGVVALAIQPGAIVNEVFDISPPYPGAPGILAGFLFDEVALGLTEQGPAALEKFVLQRWATMMNDNRIMTQSVNFIYINWPEEQWVGGAYNGFTSPGTWSIWGKSMYAPFGRVHWAGTEYAFKWLGYYDGAIRSAATCFAGVAAAAPLAAASTTPSGITGARTLLLALEQAPATPAVAAATQQGGLARAARSLSTRLDSLLNGPAVASVAGSKLGASPALVTELARLLASSSAQPALDKLFASGGRLAQLAPPYNRSARCAALSKLEGVSRQTKACYCDTTKRQPWPRCDALLHLELMAAGSQLDAVAQEVRATLGSWQGVQQQAPATRRLMGRLGTSWQAPKRCAGLSPEKCADTKKGGSGPLLGGGARCNNANALELLTTAVQTGCGSFACRLNMEPLPLALNLNLTGCIPVLKLRDSNGDGVTGEGDTVALCRQGQCSSLPFATAAQWATMAPHFDTGLSGGLGACLGFPTLAALLQKWGWLNGGGEWCLGGSASASWYPLKCQVGFAGNVAAGLADQAVWADLTGRINYADGASNAACKAFAPVDPSWKSNDFCCWAAGRGVLVERLGWSILGFNNVLTARLLNSPIKC</sequence>
<dbReference type="PRINTS" id="PR00757">
    <property type="entry name" value="AMINEOXDASEF"/>
</dbReference>
<keyword evidence="10" id="KW-1185">Reference proteome</keyword>
<feature type="binding site" evidence="6">
    <location>
        <position position="965"/>
    </location>
    <ligand>
        <name>substrate</name>
    </ligand>
</feature>
<feature type="domain" description="Amine oxidase" evidence="8">
    <location>
        <begin position="53"/>
        <end position="528"/>
    </location>
</feature>
<comment type="cofactor">
    <cofactor evidence="1">
        <name>FAD</name>
        <dbReference type="ChEBI" id="CHEBI:57692"/>
    </cofactor>
</comment>
<dbReference type="Gene3D" id="3.90.660.10">
    <property type="match status" value="2"/>
</dbReference>
<keyword evidence="4" id="KW-0560">Oxidoreductase</keyword>
<dbReference type="PANTHER" id="PTHR43563">
    <property type="entry name" value="AMINE OXIDASE"/>
    <property type="match status" value="1"/>
</dbReference>
<dbReference type="Gene3D" id="1.10.405.10">
    <property type="entry name" value="Guanine Nucleotide Dissociation Inhibitor, domain 1"/>
    <property type="match status" value="2"/>
</dbReference>
<feature type="signal peptide" evidence="7">
    <location>
        <begin position="1"/>
        <end position="18"/>
    </location>
</feature>
<keyword evidence="7" id="KW-0732">Signal</keyword>
<feature type="binding site" evidence="6">
    <location>
        <position position="851"/>
    </location>
    <ligand>
        <name>FAD</name>
        <dbReference type="ChEBI" id="CHEBI:57692"/>
    </ligand>
</feature>
<feature type="binding site" evidence="6">
    <location>
        <begin position="618"/>
        <end position="619"/>
    </location>
    <ligand>
        <name>FAD</name>
        <dbReference type="ChEBI" id="CHEBI:57692"/>
    </ligand>
</feature>
<evidence type="ECO:0000256" key="4">
    <source>
        <dbReference type="ARBA" id="ARBA00023002"/>
    </source>
</evidence>
<evidence type="ECO:0000256" key="7">
    <source>
        <dbReference type="SAM" id="SignalP"/>
    </source>
</evidence>